<dbReference type="AlphaFoldDB" id="A0A1D1YIN8"/>
<keyword evidence="5 6" id="KW-0472">Membrane</keyword>
<dbReference type="GO" id="GO:0071786">
    <property type="term" value="P:endoplasmic reticulum tubular network organization"/>
    <property type="evidence" value="ECO:0007669"/>
    <property type="project" value="TreeGrafter"/>
</dbReference>
<comment type="subcellular location">
    <subcellularLocation>
        <location evidence="1">Membrane</location>
        <topology evidence="1">Multi-pass membrane protein</topology>
    </subcellularLocation>
</comment>
<dbReference type="InterPro" id="IPR005344">
    <property type="entry name" value="TMEM33/Pom33"/>
</dbReference>
<dbReference type="GO" id="GO:0061024">
    <property type="term" value="P:membrane organization"/>
    <property type="evidence" value="ECO:0007669"/>
    <property type="project" value="TreeGrafter"/>
</dbReference>
<evidence type="ECO:0000313" key="7">
    <source>
        <dbReference type="EMBL" id="JAT54497.1"/>
    </source>
</evidence>
<feature type="transmembrane region" description="Helical" evidence="6">
    <location>
        <begin position="21"/>
        <end position="40"/>
    </location>
</feature>
<dbReference type="PANTHER" id="PTHR12703">
    <property type="entry name" value="TRANSMEMBRANE PROTEIN 33"/>
    <property type="match status" value="1"/>
</dbReference>
<comment type="similarity">
    <text evidence="2">Belongs to the PER33/POM33 family.</text>
</comment>
<keyword evidence="3 6" id="KW-0812">Transmembrane</keyword>
<proteinExistence type="inferred from homology"/>
<evidence type="ECO:0000256" key="4">
    <source>
        <dbReference type="ARBA" id="ARBA00022989"/>
    </source>
</evidence>
<dbReference type="InterPro" id="IPR051645">
    <property type="entry name" value="PER33/POM33_regulator"/>
</dbReference>
<accession>A0A1D1YIN8</accession>
<reference evidence="7" key="1">
    <citation type="submission" date="2015-07" db="EMBL/GenBank/DDBJ databases">
        <title>Transcriptome Assembly of Anthurium amnicola.</title>
        <authorList>
            <person name="Suzuki J."/>
        </authorList>
    </citation>
    <scope>NUCLEOTIDE SEQUENCE</scope>
</reference>
<sequence>MPPSPKQPLGLRIKELVQHFQFVWWIGHCTVVISTFAYFLNFVLWRSEEAAWWYYWAYRGAILSYGIVVYKSYGLPSWDWDYIRSINRDENIFYLALALVWHSYPPIIATLIPNATFSLFHFLTYLRTNVIPTFAPQAASSPRAGTKPALSGLSKLIQTWVNTYYEGAMRIVSFTEVVVITASLIWNIITLQVPLYTLLIYGFFLRIRYHMNQYTKRTFSHLGQRLDSWLLPPSADTRIPPYVTNAYRHAKTAVAWFGQVHPVRR</sequence>
<gene>
    <name evidence="7" type="primary">tts1_1</name>
    <name evidence="7" type="ORF">g.26321</name>
</gene>
<feature type="transmembrane region" description="Helical" evidence="6">
    <location>
        <begin position="184"/>
        <end position="207"/>
    </location>
</feature>
<evidence type="ECO:0000256" key="5">
    <source>
        <dbReference type="ARBA" id="ARBA00023136"/>
    </source>
</evidence>
<dbReference type="GO" id="GO:0005783">
    <property type="term" value="C:endoplasmic reticulum"/>
    <property type="evidence" value="ECO:0007669"/>
    <property type="project" value="TreeGrafter"/>
</dbReference>
<dbReference type="PANTHER" id="PTHR12703:SF4">
    <property type="entry name" value="TRANSMEMBRANE PROTEIN 33"/>
    <property type="match status" value="1"/>
</dbReference>
<evidence type="ECO:0000256" key="2">
    <source>
        <dbReference type="ARBA" id="ARBA00007322"/>
    </source>
</evidence>
<dbReference type="Pfam" id="PF03661">
    <property type="entry name" value="TMEM33_Pom33"/>
    <property type="match status" value="1"/>
</dbReference>
<feature type="transmembrane region" description="Helical" evidence="6">
    <location>
        <begin position="91"/>
        <end position="112"/>
    </location>
</feature>
<organism evidence="7">
    <name type="scientific">Anthurium amnicola</name>
    <dbReference type="NCBI Taxonomy" id="1678845"/>
    <lineage>
        <taxon>Eukaryota</taxon>
        <taxon>Viridiplantae</taxon>
        <taxon>Streptophyta</taxon>
        <taxon>Embryophyta</taxon>
        <taxon>Tracheophyta</taxon>
        <taxon>Spermatophyta</taxon>
        <taxon>Magnoliopsida</taxon>
        <taxon>Liliopsida</taxon>
        <taxon>Araceae</taxon>
        <taxon>Pothoideae</taxon>
        <taxon>Potheae</taxon>
        <taxon>Anthurium</taxon>
    </lineage>
</organism>
<keyword evidence="4 6" id="KW-1133">Transmembrane helix</keyword>
<evidence type="ECO:0000256" key="6">
    <source>
        <dbReference type="SAM" id="Phobius"/>
    </source>
</evidence>
<name>A0A1D1YIN8_9ARAE</name>
<dbReference type="EMBL" id="GDJX01013439">
    <property type="protein sequence ID" value="JAT54497.1"/>
    <property type="molecule type" value="Transcribed_RNA"/>
</dbReference>
<protein>
    <submittedName>
        <fullName evidence="7">Tetra-spanning protein 1</fullName>
    </submittedName>
</protein>
<evidence type="ECO:0000256" key="3">
    <source>
        <dbReference type="ARBA" id="ARBA00022692"/>
    </source>
</evidence>
<dbReference type="GO" id="GO:0016020">
    <property type="term" value="C:membrane"/>
    <property type="evidence" value="ECO:0007669"/>
    <property type="project" value="UniProtKB-SubCell"/>
</dbReference>
<evidence type="ECO:0000256" key="1">
    <source>
        <dbReference type="ARBA" id="ARBA00004141"/>
    </source>
</evidence>